<reference evidence="1 2" key="1">
    <citation type="journal article" date="2017" name="Nat. Commun.">
        <title>In situ click chemistry generation of cyclooxygenase-2 inhibitors.</title>
        <authorList>
            <person name="Bhardwaj A."/>
            <person name="Kaur J."/>
            <person name="Wuest M."/>
            <person name="Wuest F."/>
        </authorList>
    </citation>
    <scope>NUCLEOTIDE SEQUENCE [LARGE SCALE GENOMIC DNA]</scope>
    <source>
        <strain evidence="1">S2_012_000_R3_94</strain>
    </source>
</reference>
<comment type="caution">
    <text evidence="1">The sequence shown here is derived from an EMBL/GenBank/DDBJ whole genome shotgun (WGS) entry which is preliminary data.</text>
</comment>
<protein>
    <submittedName>
        <fullName evidence="1">Uncharacterized protein</fullName>
    </submittedName>
</protein>
<dbReference type="EMBL" id="VAFL01000015">
    <property type="protein sequence ID" value="TKW65194.1"/>
    <property type="molecule type" value="Genomic_DNA"/>
</dbReference>
<dbReference type="AlphaFoldDB" id="A0A533I499"/>
<proteinExistence type="predicted"/>
<evidence type="ECO:0000313" key="2">
    <source>
        <dbReference type="Proteomes" id="UP000315344"/>
    </source>
</evidence>
<dbReference type="Proteomes" id="UP000315344">
    <property type="component" value="Unassembled WGS sequence"/>
</dbReference>
<evidence type="ECO:0000313" key="1">
    <source>
        <dbReference type="EMBL" id="TKW65194.1"/>
    </source>
</evidence>
<gene>
    <name evidence="1" type="ORF">DI616_15820</name>
</gene>
<sequence>MSTIYYLIDGYRVRTLQAAHNGANLDVLYRWHSVNPLQRSVWSEKSDLWYRALRNGWSTGVKQAPKAITMSRLVDAISQTNWKEVRDEIPPNTF</sequence>
<name>A0A533I499_PARDE</name>
<accession>A0A533I499</accession>
<organism evidence="1 2">
    <name type="scientific">Paracoccus denitrificans</name>
    <dbReference type="NCBI Taxonomy" id="266"/>
    <lineage>
        <taxon>Bacteria</taxon>
        <taxon>Pseudomonadati</taxon>
        <taxon>Pseudomonadota</taxon>
        <taxon>Alphaproteobacteria</taxon>
        <taxon>Rhodobacterales</taxon>
        <taxon>Paracoccaceae</taxon>
        <taxon>Paracoccus</taxon>
    </lineage>
</organism>